<feature type="binding site" evidence="6">
    <location>
        <position position="270"/>
    </location>
    <ligand>
        <name>Zn(2+)</name>
        <dbReference type="ChEBI" id="CHEBI:29105"/>
    </ligand>
</feature>
<evidence type="ECO:0000256" key="5">
    <source>
        <dbReference type="ARBA" id="ARBA00023136"/>
    </source>
</evidence>
<comment type="similarity">
    <text evidence="2">Belongs to the ADIPOR family.</text>
</comment>
<dbReference type="PANTHER" id="PTHR20855:SF38">
    <property type="entry name" value="MEMBRANE PROGESTIN RECEPTOR GAMMA"/>
    <property type="match status" value="1"/>
</dbReference>
<dbReference type="GO" id="GO:0038023">
    <property type="term" value="F:signaling receptor activity"/>
    <property type="evidence" value="ECO:0007669"/>
    <property type="project" value="TreeGrafter"/>
</dbReference>
<dbReference type="RefSeq" id="XP_017313773.1">
    <property type="nucleotide sequence ID" value="XM_017458284.3"/>
</dbReference>
<sequence>MLGLVKLPPVFNVHQVPKDFQEDCIISGYRHPRSSATDCLLSLFQLTNETLNIWTHFLPTWYFLYKLLTVIFIQDVWTDAYTWPLLVFLLSCCMYPLASSCAHTFSTMSTRARHICYFFDYGALSVYSLGSAIAYSAYIVPDAWVNSLFHVYYVPVAVFNTALSTTMACYSRLGFPLHTNPDTVNRFAEDKSLRLAKVLRVLAFTYPYLFDNIPLFYRIFLCVGEGCSANKVNSLHVYHILLAFLTGFLFATHLPERLAPGRFDLVGHSHQLFHVCGIIATHFQMQAIEMDMTLRRPWLHDHGPDITFRGTLGATMLSMVISLGIICLFSYPLFQSPFWGKATREGSGAAKKN</sequence>
<dbReference type="GO" id="GO:0046872">
    <property type="term" value="F:metal ion binding"/>
    <property type="evidence" value="ECO:0007669"/>
    <property type="project" value="UniProtKB-KW"/>
</dbReference>
<dbReference type="OrthoDB" id="529367at2759"/>
<feature type="transmembrane region" description="Helical" evidence="7">
    <location>
        <begin position="312"/>
        <end position="334"/>
    </location>
</feature>
<feature type="transmembrane region" description="Helical" evidence="7">
    <location>
        <begin position="80"/>
        <end position="98"/>
    </location>
</feature>
<dbReference type="AlphaFoldDB" id="A0A2D0Q4Y0"/>
<feature type="transmembrane region" description="Helical" evidence="7">
    <location>
        <begin position="235"/>
        <end position="254"/>
    </location>
</feature>
<evidence type="ECO:0000256" key="1">
    <source>
        <dbReference type="ARBA" id="ARBA00004141"/>
    </source>
</evidence>
<feature type="binding site" evidence="6">
    <location>
        <position position="274"/>
    </location>
    <ligand>
        <name>Zn(2+)</name>
        <dbReference type="ChEBI" id="CHEBI:29105"/>
    </ligand>
</feature>
<gene>
    <name evidence="9" type="primary">paqr5b</name>
</gene>
<dbReference type="GO" id="GO:0016020">
    <property type="term" value="C:membrane"/>
    <property type="evidence" value="ECO:0007669"/>
    <property type="project" value="UniProtKB-SubCell"/>
</dbReference>
<keyword evidence="3 7" id="KW-0812">Transmembrane</keyword>
<evidence type="ECO:0000256" key="4">
    <source>
        <dbReference type="ARBA" id="ARBA00022989"/>
    </source>
</evidence>
<dbReference type="Proteomes" id="UP000221080">
    <property type="component" value="Chromosome 27"/>
</dbReference>
<evidence type="ECO:0000256" key="6">
    <source>
        <dbReference type="PIRSR" id="PIRSR604254-1"/>
    </source>
</evidence>
<dbReference type="PANTHER" id="PTHR20855">
    <property type="entry name" value="ADIPOR/PROGESTIN RECEPTOR-RELATED"/>
    <property type="match status" value="1"/>
</dbReference>
<name>A0A2D0Q4Y0_ICTPU</name>
<dbReference type="STRING" id="7998.ENSIPUP00000028184"/>
<dbReference type="CTD" id="100007661"/>
<evidence type="ECO:0000256" key="2">
    <source>
        <dbReference type="ARBA" id="ARBA00007018"/>
    </source>
</evidence>
<dbReference type="GeneID" id="100304625"/>
<proteinExistence type="inferred from homology"/>
<evidence type="ECO:0000256" key="3">
    <source>
        <dbReference type="ARBA" id="ARBA00022692"/>
    </source>
</evidence>
<keyword evidence="8" id="KW-1185">Reference proteome</keyword>
<reference evidence="8" key="1">
    <citation type="journal article" date="2016" name="Nat. Commun.">
        <title>The channel catfish genome sequence provides insights into the evolution of scale formation in teleosts.</title>
        <authorList>
            <person name="Liu Z."/>
            <person name="Liu S."/>
            <person name="Yao J."/>
            <person name="Bao L."/>
            <person name="Zhang J."/>
            <person name="Li Y."/>
            <person name="Jiang C."/>
            <person name="Sun L."/>
            <person name="Wang R."/>
            <person name="Zhang Y."/>
            <person name="Zhou T."/>
            <person name="Zeng Q."/>
            <person name="Fu Q."/>
            <person name="Gao S."/>
            <person name="Li N."/>
            <person name="Koren S."/>
            <person name="Jiang Y."/>
            <person name="Zimin A."/>
            <person name="Xu P."/>
            <person name="Phillippy A.M."/>
            <person name="Geng X."/>
            <person name="Song L."/>
            <person name="Sun F."/>
            <person name="Li C."/>
            <person name="Wang X."/>
            <person name="Chen A."/>
            <person name="Jin Y."/>
            <person name="Yuan Z."/>
            <person name="Yang Y."/>
            <person name="Tan S."/>
            <person name="Peatman E."/>
            <person name="Lu J."/>
            <person name="Qin Z."/>
            <person name="Dunham R."/>
            <person name="Li Z."/>
            <person name="Sonstegard T."/>
            <person name="Feng J."/>
            <person name="Danzmann R.G."/>
            <person name="Schroeder S."/>
            <person name="Scheffler B."/>
            <person name="Duke M.V."/>
            <person name="Ballard L."/>
            <person name="Kucuktas H."/>
            <person name="Kaltenboeck L."/>
            <person name="Liu H."/>
            <person name="Armbruster J."/>
            <person name="Xie Y."/>
            <person name="Kirby M.L."/>
            <person name="Tian Y."/>
            <person name="Flanagan M.E."/>
            <person name="Mu W."/>
            <person name="Waldbieser G.C."/>
        </authorList>
    </citation>
    <scope>NUCLEOTIDE SEQUENCE [LARGE SCALE GENOMIC DNA]</scope>
    <source>
        <strain evidence="8">SDA103</strain>
    </source>
</reference>
<keyword evidence="6" id="KW-0862">Zinc</keyword>
<organism evidence="8 9">
    <name type="scientific">Ictalurus punctatus</name>
    <name type="common">Channel catfish</name>
    <name type="synonym">Silurus punctatus</name>
    <dbReference type="NCBI Taxonomy" id="7998"/>
    <lineage>
        <taxon>Eukaryota</taxon>
        <taxon>Metazoa</taxon>
        <taxon>Chordata</taxon>
        <taxon>Craniata</taxon>
        <taxon>Vertebrata</taxon>
        <taxon>Euteleostomi</taxon>
        <taxon>Actinopterygii</taxon>
        <taxon>Neopterygii</taxon>
        <taxon>Teleostei</taxon>
        <taxon>Ostariophysi</taxon>
        <taxon>Siluriformes</taxon>
        <taxon>Ictaluridae</taxon>
        <taxon>Ictalurus</taxon>
    </lineage>
</organism>
<feature type="binding site" evidence="6">
    <location>
        <position position="103"/>
    </location>
    <ligand>
        <name>Zn(2+)</name>
        <dbReference type="ChEBI" id="CHEBI:29105"/>
    </ligand>
</feature>
<protein>
    <submittedName>
        <fullName evidence="9">Membrane progestin receptor gamma-B isoform X1</fullName>
    </submittedName>
</protein>
<dbReference type="InterPro" id="IPR004254">
    <property type="entry name" value="AdipoR/HlyIII-related"/>
</dbReference>
<keyword evidence="5 7" id="KW-0472">Membrane</keyword>
<keyword evidence="6" id="KW-0479">Metal-binding</keyword>
<evidence type="ECO:0000313" key="8">
    <source>
        <dbReference type="Proteomes" id="UP000221080"/>
    </source>
</evidence>
<keyword evidence="9" id="KW-0675">Receptor</keyword>
<keyword evidence="4 7" id="KW-1133">Transmembrane helix</keyword>
<reference evidence="9" key="2">
    <citation type="submission" date="2025-08" db="UniProtKB">
        <authorList>
            <consortium name="RefSeq"/>
        </authorList>
    </citation>
    <scope>IDENTIFICATION</scope>
    <source>
        <tissue evidence="9">Blood</tissue>
    </source>
</reference>
<comment type="subcellular location">
    <subcellularLocation>
        <location evidence="1">Membrane</location>
        <topology evidence="1">Multi-pass membrane protein</topology>
    </subcellularLocation>
</comment>
<feature type="transmembrane region" description="Helical" evidence="7">
    <location>
        <begin position="53"/>
        <end position="74"/>
    </location>
</feature>
<accession>A0A2D0Q4Y0</accession>
<dbReference type="Pfam" id="PF03006">
    <property type="entry name" value="HlyIII"/>
    <property type="match status" value="1"/>
</dbReference>
<evidence type="ECO:0000256" key="7">
    <source>
        <dbReference type="SAM" id="Phobius"/>
    </source>
</evidence>
<feature type="transmembrane region" description="Helical" evidence="7">
    <location>
        <begin position="152"/>
        <end position="170"/>
    </location>
</feature>
<feature type="transmembrane region" description="Helical" evidence="7">
    <location>
        <begin position="118"/>
        <end position="140"/>
    </location>
</feature>
<evidence type="ECO:0000313" key="9">
    <source>
        <dbReference type="RefSeq" id="XP_017313773.1"/>
    </source>
</evidence>